<evidence type="ECO:0000313" key="6">
    <source>
        <dbReference type="Proteomes" id="UP000461730"/>
    </source>
</evidence>
<keyword evidence="1" id="KW-0805">Transcription regulation</keyword>
<keyword evidence="6" id="KW-1185">Reference proteome</keyword>
<comment type="caution">
    <text evidence="5">The sequence shown here is derived from an EMBL/GenBank/DDBJ whole genome shotgun (WGS) entry which is preliminary data.</text>
</comment>
<dbReference type="PROSITE" id="PS01124">
    <property type="entry name" value="HTH_ARAC_FAMILY_2"/>
    <property type="match status" value="1"/>
</dbReference>
<evidence type="ECO:0000256" key="2">
    <source>
        <dbReference type="ARBA" id="ARBA00023125"/>
    </source>
</evidence>
<evidence type="ECO:0000256" key="3">
    <source>
        <dbReference type="ARBA" id="ARBA00023163"/>
    </source>
</evidence>
<dbReference type="Gene3D" id="1.10.10.60">
    <property type="entry name" value="Homeodomain-like"/>
    <property type="match status" value="1"/>
</dbReference>
<dbReference type="PANTHER" id="PTHR43280">
    <property type="entry name" value="ARAC-FAMILY TRANSCRIPTIONAL REGULATOR"/>
    <property type="match status" value="1"/>
</dbReference>
<dbReference type="Proteomes" id="UP000461730">
    <property type="component" value="Unassembled WGS sequence"/>
</dbReference>
<keyword evidence="2" id="KW-0238">DNA-binding</keyword>
<evidence type="ECO:0000256" key="1">
    <source>
        <dbReference type="ARBA" id="ARBA00023015"/>
    </source>
</evidence>
<dbReference type="InterPro" id="IPR018060">
    <property type="entry name" value="HTH_AraC"/>
</dbReference>
<name>A0A7K1U1X7_9BACT</name>
<dbReference type="GO" id="GO:0043565">
    <property type="term" value="F:sequence-specific DNA binding"/>
    <property type="evidence" value="ECO:0007669"/>
    <property type="project" value="InterPro"/>
</dbReference>
<dbReference type="PRINTS" id="PR00032">
    <property type="entry name" value="HTHARAC"/>
</dbReference>
<feature type="domain" description="HTH araC/xylS-type" evidence="4">
    <location>
        <begin position="192"/>
        <end position="290"/>
    </location>
</feature>
<dbReference type="AlphaFoldDB" id="A0A7K1U1X7"/>
<dbReference type="GO" id="GO:0003700">
    <property type="term" value="F:DNA-binding transcription factor activity"/>
    <property type="evidence" value="ECO:0007669"/>
    <property type="project" value="InterPro"/>
</dbReference>
<dbReference type="InterPro" id="IPR020449">
    <property type="entry name" value="Tscrpt_reg_AraC-type_HTH"/>
</dbReference>
<keyword evidence="3" id="KW-0804">Transcription</keyword>
<dbReference type="SMART" id="SM00342">
    <property type="entry name" value="HTH_ARAC"/>
    <property type="match status" value="1"/>
</dbReference>
<accession>A0A7K1U1X7</accession>
<organism evidence="5 6">
    <name type="scientific">Chitinophaga tropicalis</name>
    <dbReference type="NCBI Taxonomy" id="2683588"/>
    <lineage>
        <taxon>Bacteria</taxon>
        <taxon>Pseudomonadati</taxon>
        <taxon>Bacteroidota</taxon>
        <taxon>Chitinophagia</taxon>
        <taxon>Chitinophagales</taxon>
        <taxon>Chitinophagaceae</taxon>
        <taxon>Chitinophaga</taxon>
    </lineage>
</organism>
<protein>
    <submittedName>
        <fullName evidence="5">Helix-turn-helix domain-containing protein</fullName>
    </submittedName>
</protein>
<dbReference type="Pfam" id="PF12833">
    <property type="entry name" value="HTH_18"/>
    <property type="match status" value="1"/>
</dbReference>
<proteinExistence type="predicted"/>
<sequence length="295" mass="33582">MNQFVLQYGKSAELLLFPHILELGMKKNGSIQANSFPATVAEGLRIYHIIEGRFEWYINHQPHVFYPGDVALIMPGIQLSSDNSVLTIGSFIWIQLAVQKLDNGHVLPGKWSRLSDSEATAIGKILFVNNLPALSRFNEVCSIIKCIYTELVEMEVAYQTRINQHIDELLIQVTRKITRQTHSTRDFPQAFTNLEMALRQDLSHQWTVEEMAGLVGMGTTLFTEKVKSFSGFSPINYLINIRISEAIKLLKRADISVTNIALDTGFYSSQHFSTTFKKLTGYRPSEFRKNHLRNI</sequence>
<dbReference type="PANTHER" id="PTHR43280:SF2">
    <property type="entry name" value="HTH-TYPE TRANSCRIPTIONAL REGULATOR EXSA"/>
    <property type="match status" value="1"/>
</dbReference>
<evidence type="ECO:0000259" key="4">
    <source>
        <dbReference type="PROSITE" id="PS01124"/>
    </source>
</evidence>
<evidence type="ECO:0000313" key="5">
    <source>
        <dbReference type="EMBL" id="MVT08359.1"/>
    </source>
</evidence>
<reference evidence="5 6" key="1">
    <citation type="submission" date="2019-12" db="EMBL/GenBank/DDBJ databases">
        <title>Chitinophaga sp. strain ysch24 (GDMCC 1.1355), whole genome shotgun sequence.</title>
        <authorList>
            <person name="Zhang X."/>
        </authorList>
    </citation>
    <scope>NUCLEOTIDE SEQUENCE [LARGE SCALE GENOMIC DNA]</scope>
    <source>
        <strain evidence="6">ysch24</strain>
    </source>
</reference>
<dbReference type="EMBL" id="WRXN01000003">
    <property type="protein sequence ID" value="MVT08359.1"/>
    <property type="molecule type" value="Genomic_DNA"/>
</dbReference>
<dbReference type="SUPFAM" id="SSF46689">
    <property type="entry name" value="Homeodomain-like"/>
    <property type="match status" value="1"/>
</dbReference>
<dbReference type="RefSeq" id="WP_157305782.1">
    <property type="nucleotide sequence ID" value="NZ_WRXN01000003.1"/>
</dbReference>
<gene>
    <name evidence="5" type="ORF">GO493_08830</name>
</gene>
<dbReference type="InterPro" id="IPR009057">
    <property type="entry name" value="Homeodomain-like_sf"/>
</dbReference>